<evidence type="ECO:0000259" key="4">
    <source>
        <dbReference type="Pfam" id="PF03328"/>
    </source>
</evidence>
<keyword evidence="3" id="KW-0456">Lyase</keyword>
<dbReference type="InterPro" id="IPR005000">
    <property type="entry name" value="Aldolase/citrate-lyase_domain"/>
</dbReference>
<reference evidence="5 6" key="1">
    <citation type="journal article" date="2012" name="J. Bacteriol.">
        <title>Complete genome sequence of Pelagibacterium halotolerans B2T.</title>
        <authorList>
            <person name="Huo Y.Y."/>
            <person name="Cheng H."/>
            <person name="Han X.F."/>
            <person name="Jiang X.W."/>
            <person name="Sun C."/>
            <person name="Zhang X.Q."/>
            <person name="Zhu X.F."/>
            <person name="Liu Y.F."/>
            <person name="Li P.F."/>
            <person name="Ni P.X."/>
            <person name="Wu M."/>
        </authorList>
    </citation>
    <scope>NUCLEOTIDE SEQUENCE [LARGE SCALE GENOMIC DNA]</scope>
    <source>
        <strain evidence="6">DSM 22347 / JCM 15775 / CGMCC 1.7692 / B2</strain>
    </source>
</reference>
<dbReference type="AlphaFoldDB" id="G4RD55"/>
<comment type="similarity">
    <text evidence="1">Belongs to the HpcH/HpaI aldolase family.</text>
</comment>
<dbReference type="GO" id="GO:0005737">
    <property type="term" value="C:cytoplasm"/>
    <property type="evidence" value="ECO:0007669"/>
    <property type="project" value="TreeGrafter"/>
</dbReference>
<dbReference type="PATRIC" id="fig|1082931.4.peg.3774"/>
<dbReference type="InterPro" id="IPR050251">
    <property type="entry name" value="HpcH-HpaI_aldolase"/>
</dbReference>
<dbReference type="GO" id="GO:0016832">
    <property type="term" value="F:aldehyde-lyase activity"/>
    <property type="evidence" value="ECO:0007669"/>
    <property type="project" value="TreeGrafter"/>
</dbReference>
<sequence length="248" mass="26967">MLDNYAFWISTPNLDFLEIGANQGFKRVVCDIEHNGFSPDRREALVVAARAMGLEIFFKIEGPEPVWVQRALDLGVDGVVIPHCGRLADCAAALATSKFPPLGTRSYAAGRSARFQPPDPDYFARCNREVACLPMIETAEALDDIEAILGHECVDGVFVGPFDLALTRGRPTYAFTEADRTDIARIGDAAARAGKPWWIPAWTPPEQDFAARQGASVRVIAAEHQVLNAGFANVLSQLPKAKQEEAAG</sequence>
<evidence type="ECO:0000313" key="6">
    <source>
        <dbReference type="Proteomes" id="UP000008850"/>
    </source>
</evidence>
<dbReference type="SUPFAM" id="SSF51621">
    <property type="entry name" value="Phosphoenolpyruvate/pyruvate domain"/>
    <property type="match status" value="1"/>
</dbReference>
<keyword evidence="6" id="KW-1185">Reference proteome</keyword>
<keyword evidence="2" id="KW-0479">Metal-binding</keyword>
<gene>
    <name evidence="5" type="ordered locus">KKY_3823</name>
</gene>
<dbReference type="KEGG" id="phl:KKY_3823"/>
<dbReference type="RefSeq" id="WP_014132949.1">
    <property type="nucleotide sequence ID" value="NC_016078.1"/>
</dbReference>
<feature type="domain" description="HpcH/HpaI aldolase/citrate lyase" evidence="4">
    <location>
        <begin position="6"/>
        <end position="172"/>
    </location>
</feature>
<dbReference type="EMBL" id="CP003075">
    <property type="protein sequence ID" value="AEQ53805.1"/>
    <property type="molecule type" value="Genomic_DNA"/>
</dbReference>
<dbReference type="HOGENOM" id="CLU_059964_4_1_5"/>
<proteinExistence type="inferred from homology"/>
<name>G4RD55_PELHB</name>
<dbReference type="PANTHER" id="PTHR30502">
    <property type="entry name" value="2-KETO-3-DEOXY-L-RHAMNONATE ALDOLASE"/>
    <property type="match status" value="1"/>
</dbReference>
<dbReference type="STRING" id="1082931.KKY_3823"/>
<evidence type="ECO:0000256" key="3">
    <source>
        <dbReference type="ARBA" id="ARBA00023239"/>
    </source>
</evidence>
<accession>G4RD55</accession>
<dbReference type="InterPro" id="IPR015813">
    <property type="entry name" value="Pyrv/PenolPyrv_kinase-like_dom"/>
</dbReference>
<dbReference type="Gene3D" id="3.20.20.60">
    <property type="entry name" value="Phosphoenolpyruvate-binding domains"/>
    <property type="match status" value="1"/>
</dbReference>
<evidence type="ECO:0000313" key="5">
    <source>
        <dbReference type="EMBL" id="AEQ53805.1"/>
    </source>
</evidence>
<dbReference type="PANTHER" id="PTHR30502:SF0">
    <property type="entry name" value="PHOSPHOENOLPYRUVATE CARBOXYLASE FAMILY PROTEIN"/>
    <property type="match status" value="1"/>
</dbReference>
<protein>
    <submittedName>
        <fullName evidence="5">Putative hydroxyacid aldolase</fullName>
    </submittedName>
</protein>
<evidence type="ECO:0000256" key="2">
    <source>
        <dbReference type="ARBA" id="ARBA00022723"/>
    </source>
</evidence>
<dbReference type="Proteomes" id="UP000008850">
    <property type="component" value="Chromosome"/>
</dbReference>
<dbReference type="GO" id="GO:0046872">
    <property type="term" value="F:metal ion binding"/>
    <property type="evidence" value="ECO:0007669"/>
    <property type="project" value="UniProtKB-KW"/>
</dbReference>
<organism evidence="5 6">
    <name type="scientific">Pelagibacterium halotolerans (strain DSM 22347 / JCM 15775 / CGMCC 1.7692 / B2)</name>
    <dbReference type="NCBI Taxonomy" id="1082931"/>
    <lineage>
        <taxon>Bacteria</taxon>
        <taxon>Pseudomonadati</taxon>
        <taxon>Pseudomonadota</taxon>
        <taxon>Alphaproteobacteria</taxon>
        <taxon>Hyphomicrobiales</taxon>
        <taxon>Devosiaceae</taxon>
        <taxon>Pelagibacterium</taxon>
    </lineage>
</organism>
<dbReference type="eggNOG" id="COG3836">
    <property type="taxonomic scope" value="Bacteria"/>
</dbReference>
<dbReference type="InterPro" id="IPR040442">
    <property type="entry name" value="Pyrv_kinase-like_dom_sf"/>
</dbReference>
<dbReference type="Pfam" id="PF03328">
    <property type="entry name" value="HpcH_HpaI"/>
    <property type="match status" value="1"/>
</dbReference>
<evidence type="ECO:0000256" key="1">
    <source>
        <dbReference type="ARBA" id="ARBA00005568"/>
    </source>
</evidence>